<dbReference type="PANTHER" id="PTHR45527:SF1">
    <property type="entry name" value="FATTY ACID SYNTHASE"/>
    <property type="match status" value="1"/>
</dbReference>
<dbReference type="Gene3D" id="3.30.559.30">
    <property type="entry name" value="Nonribosomal peptide synthetase, condensation domain"/>
    <property type="match status" value="1"/>
</dbReference>
<sequence>MLARARAKITEGPRPRQDRNNIPLSHSQNTLWFVDRLQTGMTTYNVAFLFRLEGDLDVEALTESFTSIVMRHEALRTYVLVENDEYFQGIVENPEIVIERTTAESVDEADRIMTELAGTALDLTEFPLWRAFLVRVGGDLHYFGFLVHHIVFDGVSTSIFFEELEQEYNARRAGALPKIEPPTVQFADFSVWQRKRMSAGAWQESVDHWAETLRDVDVMDIPGDRPLPPETTYAGSAELTTWEGLAARVNELASSLSTTPITVYATAMAALYHRYSGSEDVIFGVPTANRTEVECERTIGFFINMLPLRCRIDSGATFRECLVDVQRRFREGQAHGRLPLEEIIAGAGVRRESSRSTLFQYTLTMNEWAEPLRLDGITAQEREPDTRHAKFFQSWTVTQNGADLDIHTAYNTDIFDAATIRTMQRVFVGILRRAIAFPDLSIEQSWSQDEESRAAQAILGKGRETSALTGNVFTHFRAVADEHPRRLAVSTPDAALTYGELRQRAEALRAHFAAHGIGAGDRVGVALEPSPDFPATVLALMALDAVYVPIDAMNPPGRIASIITGAAPKLVVCDATTAGVAPALEFRLPADLPVVESAEAAAAGGDAVAYLMHTSGSTGTPKGVLVSHDNILAFVENVRTLFELTPEDRFLGYASCGFDVSVFEMFGALLTGASLHCVPAATRLDMAGVQRFLEEHRITVTDLPPSVMKLLDPAPLADLRIVFVGGEAFSHELVRAWGKGRRIFNGYGVTECTVTSIVEELTELTELTELAEPSAAAALPIGGPMDNHLAYVLDARNVPVPQGVIGQLAIGGAGLASGYWNRDEDNRRRFIPDPVGDDPSVRLYLTGDLARFNGDGRLVYVGRADKQVKINGVRIEIGEIESAVRAARGVRNVFVQVQQEQDQKRVVAYCATGGAREVSETALREHCRKLLVSTMVPSRFVLLDELPINASGKIDERALPGVDAVVEPEPADRLTDVERKMMTQAFGPILGRTDFAKNISFFDLGGTSLQAAQLVSKIKKLFGTDISLAAFFADSSVQSLALEVERAQLARLSPEELQQAIEQMSEEDVARLLAE</sequence>
<feature type="domain" description="Carrier" evidence="3">
    <location>
        <begin position="972"/>
        <end position="1048"/>
    </location>
</feature>
<dbReference type="PROSITE" id="PS00455">
    <property type="entry name" value="AMP_BINDING"/>
    <property type="match status" value="1"/>
</dbReference>
<dbReference type="Pfam" id="PF00668">
    <property type="entry name" value="Condensation"/>
    <property type="match status" value="1"/>
</dbReference>
<feature type="compositionally biased region" description="Basic and acidic residues" evidence="2">
    <location>
        <begin position="8"/>
        <end position="19"/>
    </location>
</feature>
<dbReference type="InterPro" id="IPR009081">
    <property type="entry name" value="PP-bd_ACP"/>
</dbReference>
<reference evidence="5" key="1">
    <citation type="journal article" date="2019" name="Int. J. Syst. Evol. Microbiol.">
        <title>The Global Catalogue of Microorganisms (GCM) 10K type strain sequencing project: providing services to taxonomists for standard genome sequencing and annotation.</title>
        <authorList>
            <consortium name="The Broad Institute Genomics Platform"/>
            <consortium name="The Broad Institute Genome Sequencing Center for Infectious Disease"/>
            <person name="Wu L."/>
            <person name="Ma J."/>
        </authorList>
    </citation>
    <scope>NUCLEOTIDE SEQUENCE [LARGE SCALE GENOMIC DNA]</scope>
    <source>
        <strain evidence="5">CGMCC 4.1437</strain>
    </source>
</reference>
<dbReference type="Pfam" id="PF13193">
    <property type="entry name" value="AMP-binding_C"/>
    <property type="match status" value="1"/>
</dbReference>
<dbReference type="Proteomes" id="UP001595975">
    <property type="component" value="Unassembled WGS sequence"/>
</dbReference>
<dbReference type="SUPFAM" id="SSF56801">
    <property type="entry name" value="Acetyl-CoA synthetase-like"/>
    <property type="match status" value="1"/>
</dbReference>
<dbReference type="InterPro" id="IPR001242">
    <property type="entry name" value="Condensation_dom"/>
</dbReference>
<evidence type="ECO:0000256" key="1">
    <source>
        <dbReference type="ARBA" id="ARBA00001957"/>
    </source>
</evidence>
<dbReference type="Pfam" id="PF00501">
    <property type="entry name" value="AMP-binding"/>
    <property type="match status" value="1"/>
</dbReference>
<evidence type="ECO:0000256" key="2">
    <source>
        <dbReference type="SAM" id="MobiDB-lite"/>
    </source>
</evidence>
<dbReference type="InterPro" id="IPR042099">
    <property type="entry name" value="ANL_N_sf"/>
</dbReference>
<gene>
    <name evidence="4" type="ORF">ACFP3U_28425</name>
</gene>
<keyword evidence="5" id="KW-1185">Reference proteome</keyword>
<name>A0ABW0XCN1_9ACTN</name>
<dbReference type="Gene3D" id="1.10.1200.10">
    <property type="entry name" value="ACP-like"/>
    <property type="match status" value="1"/>
</dbReference>
<accession>A0ABW0XCN1</accession>
<evidence type="ECO:0000313" key="5">
    <source>
        <dbReference type="Proteomes" id="UP001595975"/>
    </source>
</evidence>
<evidence type="ECO:0000259" key="3">
    <source>
        <dbReference type="PROSITE" id="PS50075"/>
    </source>
</evidence>
<dbReference type="InterPro" id="IPR020845">
    <property type="entry name" value="AMP-binding_CS"/>
</dbReference>
<comment type="caution">
    <text evidence="4">The sequence shown here is derived from an EMBL/GenBank/DDBJ whole genome shotgun (WGS) entry which is preliminary data.</text>
</comment>
<evidence type="ECO:0000313" key="4">
    <source>
        <dbReference type="EMBL" id="MFC5666881.1"/>
    </source>
</evidence>
<organism evidence="4 5">
    <name type="scientific">Kitasatospora misakiensis</name>
    <dbReference type="NCBI Taxonomy" id="67330"/>
    <lineage>
        <taxon>Bacteria</taxon>
        <taxon>Bacillati</taxon>
        <taxon>Actinomycetota</taxon>
        <taxon>Actinomycetes</taxon>
        <taxon>Kitasatosporales</taxon>
        <taxon>Streptomycetaceae</taxon>
        <taxon>Kitasatospora</taxon>
    </lineage>
</organism>
<dbReference type="InterPro" id="IPR023213">
    <property type="entry name" value="CAT-like_dom_sf"/>
</dbReference>
<dbReference type="SUPFAM" id="SSF47336">
    <property type="entry name" value="ACP-like"/>
    <property type="match status" value="1"/>
</dbReference>
<dbReference type="SUPFAM" id="SSF52777">
    <property type="entry name" value="CoA-dependent acyltransferases"/>
    <property type="match status" value="2"/>
</dbReference>
<dbReference type="EMBL" id="JBHSOF010000047">
    <property type="protein sequence ID" value="MFC5666881.1"/>
    <property type="molecule type" value="Genomic_DNA"/>
</dbReference>
<dbReference type="NCBIfam" id="TIGR01733">
    <property type="entry name" value="AA-adenyl-dom"/>
    <property type="match status" value="1"/>
</dbReference>
<protein>
    <submittedName>
        <fullName evidence="4">Amino acid adenylation domain-containing protein</fullName>
    </submittedName>
</protein>
<dbReference type="RefSeq" id="WP_380228616.1">
    <property type="nucleotide sequence ID" value="NZ_JBHSOF010000047.1"/>
</dbReference>
<dbReference type="Gene3D" id="3.40.50.12780">
    <property type="entry name" value="N-terminal domain of ligase-like"/>
    <property type="match status" value="1"/>
</dbReference>
<dbReference type="InterPro" id="IPR000873">
    <property type="entry name" value="AMP-dep_synth/lig_dom"/>
</dbReference>
<dbReference type="CDD" id="cd19531">
    <property type="entry name" value="LCL_NRPS-like"/>
    <property type="match status" value="1"/>
</dbReference>
<dbReference type="InterPro" id="IPR036736">
    <property type="entry name" value="ACP-like_sf"/>
</dbReference>
<dbReference type="CDD" id="cd05930">
    <property type="entry name" value="A_NRPS"/>
    <property type="match status" value="1"/>
</dbReference>
<comment type="cofactor">
    <cofactor evidence="1">
        <name>pantetheine 4'-phosphate</name>
        <dbReference type="ChEBI" id="CHEBI:47942"/>
    </cofactor>
</comment>
<dbReference type="Gene3D" id="3.30.300.30">
    <property type="match status" value="1"/>
</dbReference>
<feature type="region of interest" description="Disordered" evidence="2">
    <location>
        <begin position="1"/>
        <end position="23"/>
    </location>
</feature>
<dbReference type="InterPro" id="IPR010071">
    <property type="entry name" value="AA_adenyl_dom"/>
</dbReference>
<dbReference type="InterPro" id="IPR025110">
    <property type="entry name" value="AMP-bd_C"/>
</dbReference>
<dbReference type="Gene3D" id="3.30.559.10">
    <property type="entry name" value="Chloramphenicol acetyltransferase-like domain"/>
    <property type="match status" value="1"/>
</dbReference>
<dbReference type="PROSITE" id="PS50075">
    <property type="entry name" value="CARRIER"/>
    <property type="match status" value="1"/>
</dbReference>
<dbReference type="InterPro" id="IPR045851">
    <property type="entry name" value="AMP-bd_C_sf"/>
</dbReference>
<dbReference type="Pfam" id="PF00550">
    <property type="entry name" value="PP-binding"/>
    <property type="match status" value="1"/>
</dbReference>
<dbReference type="PANTHER" id="PTHR45527">
    <property type="entry name" value="NONRIBOSOMAL PEPTIDE SYNTHETASE"/>
    <property type="match status" value="1"/>
</dbReference>
<proteinExistence type="predicted"/>